<evidence type="ECO:0000313" key="3">
    <source>
        <dbReference type="Proteomes" id="UP001642360"/>
    </source>
</evidence>
<evidence type="ECO:0000313" key="2">
    <source>
        <dbReference type="EMBL" id="CAK9154436.1"/>
    </source>
</evidence>
<feature type="domain" description="DUF2921" evidence="1">
    <location>
        <begin position="52"/>
        <end position="266"/>
    </location>
</feature>
<name>A0ABC8SEA2_9AQUA</name>
<reference evidence="2 3" key="1">
    <citation type="submission" date="2024-02" db="EMBL/GenBank/DDBJ databases">
        <authorList>
            <person name="Vignale AGUSTIN F."/>
            <person name="Sosa J E."/>
            <person name="Modenutti C."/>
        </authorList>
    </citation>
    <scope>NUCLEOTIDE SEQUENCE [LARGE SCALE GENOMIC DNA]</scope>
</reference>
<proteinExistence type="predicted"/>
<dbReference type="InterPro" id="IPR057425">
    <property type="entry name" value="DUF2921_N"/>
</dbReference>
<evidence type="ECO:0000259" key="1">
    <source>
        <dbReference type="Pfam" id="PF25333"/>
    </source>
</evidence>
<dbReference type="Pfam" id="PF25333">
    <property type="entry name" value="DUF2921_N"/>
    <property type="match status" value="2"/>
</dbReference>
<gene>
    <name evidence="2" type="ORF">ILEXP_LOCUS22754</name>
</gene>
<comment type="caution">
    <text evidence="2">The sequence shown here is derived from an EMBL/GenBank/DDBJ whole genome shotgun (WGS) entry which is preliminary data.</text>
</comment>
<dbReference type="PANTHER" id="PTHR33389">
    <property type="entry name" value="FAMILY PROTEIN, PUTATIVE (DUF2921)-RELATED"/>
    <property type="match status" value="1"/>
</dbReference>
<keyword evidence="3" id="KW-1185">Reference proteome</keyword>
<dbReference type="Proteomes" id="UP001642360">
    <property type="component" value="Unassembled WGS sequence"/>
</dbReference>
<dbReference type="PANTHER" id="PTHR33389:SF4">
    <property type="entry name" value="PII, URIDYLYLTRANSFERASE (DUF2921)"/>
    <property type="match status" value="1"/>
</dbReference>
<accession>A0ABC8SEA2</accession>
<sequence length="449" mass="52082">MEIQSLKLYRWITWWPAFIFCFIASYPQFETLETPDNPSITFTYNRFAEIENHCGFIMSSASELVPDDNRGEKMKKELFFLNGDWAQDSGGAPLMPFDNRDQPSNYFGYGAPMKLVSFWVMDVDPVRRVKNTVSVSAELEIGITRRTSFSYKPYDWSPGFHMEQGMSRLSILFEGIYVESKDNQGQLLMCLLGSSTIPITSQHVDSWEYDNQHSYNYKKQSPLEQDDQIMLILRYPKTFTLTTRGISGEMKSLKQKWQLTYFDRVHIYSQLGCYSRYQFRSDELLSKACSQYPYPDNFVDEEIKMFKGDEYCEKLREFLWSEIFRFVSNWKHIGTNNDHSKLGPFALGWKIEATDGYLDNFRLMVQNLQCEPGNNQSEIKTARVSAVFRVIRSSEYRQREEERTGLSSTTLSAEGVWHSSHGQLCMVGCLGLVGALQTDANLEFAYISL</sequence>
<organism evidence="2 3">
    <name type="scientific">Ilex paraguariensis</name>
    <name type="common">yerba mate</name>
    <dbReference type="NCBI Taxonomy" id="185542"/>
    <lineage>
        <taxon>Eukaryota</taxon>
        <taxon>Viridiplantae</taxon>
        <taxon>Streptophyta</taxon>
        <taxon>Embryophyta</taxon>
        <taxon>Tracheophyta</taxon>
        <taxon>Spermatophyta</taxon>
        <taxon>Magnoliopsida</taxon>
        <taxon>eudicotyledons</taxon>
        <taxon>Gunneridae</taxon>
        <taxon>Pentapetalae</taxon>
        <taxon>asterids</taxon>
        <taxon>campanulids</taxon>
        <taxon>Aquifoliales</taxon>
        <taxon>Aquifoliaceae</taxon>
        <taxon>Ilex</taxon>
    </lineage>
</organism>
<protein>
    <recommendedName>
        <fullName evidence="1">DUF2921 domain-containing protein</fullName>
    </recommendedName>
</protein>
<dbReference type="AlphaFoldDB" id="A0ABC8SEA2"/>
<dbReference type="EMBL" id="CAUOFW020002525">
    <property type="protein sequence ID" value="CAK9154436.1"/>
    <property type="molecule type" value="Genomic_DNA"/>
</dbReference>
<feature type="domain" description="DUF2921" evidence="1">
    <location>
        <begin position="286"/>
        <end position="434"/>
    </location>
</feature>